<proteinExistence type="predicted"/>
<reference evidence="1 2" key="1">
    <citation type="journal article" date="2006" name="Genome Res.">
        <title>Skewed genomic variability in strains of the toxigenic bacterial pathogen, Clostridium perfringens.</title>
        <authorList>
            <person name="Myers G.S."/>
            <person name="Rasko D.A."/>
            <person name="Cheung J.K."/>
            <person name="Ravel J."/>
            <person name="Seshadri R."/>
            <person name="Deboy R.T."/>
            <person name="Ren Q."/>
            <person name="Varga J."/>
            <person name="Awad M.M."/>
            <person name="Brinkac L.M."/>
            <person name="Daugherty S.C."/>
            <person name="Haft D.H."/>
            <person name="Dodson R.J."/>
            <person name="Madupu R."/>
            <person name="Nelson W.C."/>
            <person name="Rosovitz M.J."/>
            <person name="Sullivan S.A."/>
            <person name="Khouri H."/>
            <person name="Dimitrov G.I."/>
            <person name="Watkins K.L."/>
            <person name="Mulligan S."/>
            <person name="Benton J."/>
            <person name="Radune D."/>
            <person name="Fisher D.J."/>
            <person name="Atkins H.S."/>
            <person name="Hiscox T."/>
            <person name="Jost B.H."/>
            <person name="Billington S.J."/>
            <person name="Songer J.G."/>
            <person name="McClane B.A."/>
            <person name="Titball R.W."/>
            <person name="Rood J.I."/>
            <person name="Melville S.B."/>
            <person name="Paulsen I.T."/>
        </authorList>
    </citation>
    <scope>NUCLEOTIDE SEQUENCE [LARGE SCALE GENOMIC DNA]</scope>
    <source>
        <strain evidence="2">ATCC 13124 / DSM 756 / JCM 1290 / NCIMB 6125 / NCTC 8237 / S 107 / Type A</strain>
    </source>
</reference>
<organism evidence="1 2">
    <name type="scientific">Clostridium perfringens (strain ATCC 13124 / DSM 756 / JCM 1290 / NCIMB 6125 / NCTC 8237 / Type A)</name>
    <dbReference type="NCBI Taxonomy" id="195103"/>
    <lineage>
        <taxon>Bacteria</taxon>
        <taxon>Bacillati</taxon>
        <taxon>Bacillota</taxon>
        <taxon>Clostridia</taxon>
        <taxon>Eubacteriales</taxon>
        <taxon>Clostridiaceae</taxon>
        <taxon>Clostridium</taxon>
    </lineage>
</organism>
<dbReference type="InterPro" id="IPR013785">
    <property type="entry name" value="Aldolase_TIM"/>
</dbReference>
<evidence type="ECO:0000313" key="1">
    <source>
        <dbReference type="EMBL" id="ABG83557.1"/>
    </source>
</evidence>
<dbReference type="InterPro" id="IPR006699">
    <property type="entry name" value="GlpP"/>
</dbReference>
<dbReference type="STRING" id="195103.CPF_2877"/>
<gene>
    <name evidence="1" type="primary">glpP</name>
    <name evidence="1" type="ordered locus">CPF_2877</name>
</gene>
<protein>
    <submittedName>
        <fullName evidence="1">Glycerol uptake operon antiterminator</fullName>
    </submittedName>
</protein>
<dbReference type="EMBL" id="CP000246">
    <property type="protein sequence ID" value="ABG83557.1"/>
    <property type="molecule type" value="Genomic_DNA"/>
</dbReference>
<dbReference type="PANTHER" id="PTHR35787">
    <property type="entry name" value="GLYCEROL UPTAKE OPERON ANTITERMINATOR REGULATORY PROTEIN"/>
    <property type="match status" value="1"/>
</dbReference>
<dbReference type="PIRSF" id="PIRSF016897">
    <property type="entry name" value="GlpP"/>
    <property type="match status" value="1"/>
</dbReference>
<evidence type="ECO:0000313" key="2">
    <source>
        <dbReference type="Proteomes" id="UP000001823"/>
    </source>
</evidence>
<dbReference type="GO" id="GO:0006071">
    <property type="term" value="P:glycerol metabolic process"/>
    <property type="evidence" value="ECO:0007669"/>
    <property type="project" value="InterPro"/>
</dbReference>
<sequence>MINFKRILEDNPIVAAVKDMDQLNKALEADVDVIFVLFGNILDIIEISHKISEKNKIGILHIDLVDGLTNREIVLEYLKEKTKFDGIISTKAQTVKSAKKLGLVAIQRVFILDSLSFQSTKNHLVDECDAVEMLPGLLFKVIKELSKTIHKPLIVGGLISDKEDVMEALRSGATCISTTKEDIWKI</sequence>
<keyword evidence="2" id="KW-1185">Reference proteome</keyword>
<dbReference type="Proteomes" id="UP000001823">
    <property type="component" value="Chromosome"/>
</dbReference>
<dbReference type="eggNOG" id="COG1954">
    <property type="taxonomic scope" value="Bacteria"/>
</dbReference>
<accession>A0A0H2YRJ9</accession>
<dbReference type="PaxDb" id="195103-CPF_2877"/>
<dbReference type="Gene3D" id="3.20.20.70">
    <property type="entry name" value="Aldolase class I"/>
    <property type="match status" value="1"/>
</dbReference>
<dbReference type="AlphaFoldDB" id="A0A0H2YRJ9"/>
<dbReference type="PANTHER" id="PTHR35787:SF1">
    <property type="entry name" value="GLYCEROL UPTAKE OPERON ANTITERMINATOR REGULATORY PROTEIN"/>
    <property type="match status" value="1"/>
</dbReference>
<dbReference type="HOGENOM" id="CLU_111516_0_2_9"/>
<dbReference type="GeneID" id="93000843"/>
<dbReference type="RefSeq" id="WP_003456768.1">
    <property type="nucleotide sequence ID" value="NC_008261.1"/>
</dbReference>
<dbReference type="Pfam" id="PF04309">
    <property type="entry name" value="G3P_antiterm"/>
    <property type="match status" value="1"/>
</dbReference>
<name>A0A0H2YRJ9_CLOP1</name>
<dbReference type="GO" id="GO:0006355">
    <property type="term" value="P:regulation of DNA-templated transcription"/>
    <property type="evidence" value="ECO:0007669"/>
    <property type="project" value="InterPro"/>
</dbReference>
<dbReference type="KEGG" id="cpf:CPF_2877"/>
<dbReference type="SUPFAM" id="SSF110391">
    <property type="entry name" value="GlpP-like"/>
    <property type="match status" value="1"/>
</dbReference>